<reference evidence="13" key="1">
    <citation type="submission" date="2025-08" db="UniProtKB">
        <authorList>
            <consortium name="Ensembl"/>
        </authorList>
    </citation>
    <scope>IDENTIFICATION</scope>
</reference>
<keyword evidence="5 11" id="KW-0863">Zinc-finger</keyword>
<evidence type="ECO:0000256" key="8">
    <source>
        <dbReference type="ARBA" id="ARBA00023163"/>
    </source>
</evidence>
<dbReference type="GO" id="GO:0006355">
    <property type="term" value="P:regulation of DNA-templated transcription"/>
    <property type="evidence" value="ECO:0007669"/>
    <property type="project" value="InterPro"/>
</dbReference>
<dbReference type="PANTHER" id="PTHR12831">
    <property type="entry name" value="TRANSCRIPTION INITIATION FACTOR IIH TFIIH , POLYPEPTIDE 3-RELATED"/>
    <property type="match status" value="1"/>
</dbReference>
<reference evidence="13" key="2">
    <citation type="submission" date="2025-09" db="UniProtKB">
        <authorList>
            <consortium name="Ensembl"/>
        </authorList>
    </citation>
    <scope>IDENTIFICATION</scope>
</reference>
<comment type="similarity">
    <text evidence="2 11">Belongs to the TFB4 family.</text>
</comment>
<comment type="subcellular location">
    <subcellularLocation>
        <location evidence="1 11">Nucleus</location>
    </subcellularLocation>
</comment>
<comment type="subunit">
    <text evidence="11">Part of a TFIID-containing RNA polymerase II pre-initiation complex that is composed of TBP and at least GTF2A1, GTF2A2, GTF2E1, GTF2E2, GTF2F1, GTF2H2, GTF2H3, GTF2H4, GTF2H5, GTF2B, TCEA1, ERCC2, ERCC3, TAF1, TAF2, TAF3, TAF4, TAF5, TAF6, TAF7, TAF8, TAF9, TAF10, TAF11, TAF12 and TAF13. Component of the 7-subunit TFIIH core complex composed of XPB/ERCC3, XPD/ERCC2, GTF2H1, GTF2H2, GTF2H3, GTF2H4 and GTF2H5, which is active in NER. The core complex associates with the 3-subunit CDK-activating kinase (CAK) module composed of CCNH/cyclin H, CDK7 and MNAT1 to form the 10-subunit holoenzyme (holo-TFIIH) active in transcription. Interacts with RARA; the interaction requires prior phosphorylation of RARA on 'Ser-369' which then enhances interaction of RARA with CDK7.</text>
</comment>
<dbReference type="Ensembl" id="ENSNPET00000016537.1">
    <property type="protein sequence ID" value="ENSNPEP00000016136.1"/>
    <property type="gene ID" value="ENSNPEG00000012021.1"/>
</dbReference>
<evidence type="ECO:0000313" key="14">
    <source>
        <dbReference type="Proteomes" id="UP000694420"/>
    </source>
</evidence>
<feature type="region of interest" description="Disordered" evidence="12">
    <location>
        <begin position="93"/>
        <end position="120"/>
    </location>
</feature>
<keyword evidence="3 11" id="KW-0479">Metal-binding</keyword>
<protein>
    <recommendedName>
        <fullName evidence="11">General transcription factor IIH subunit 3</fullName>
    </recommendedName>
    <alternativeName>
        <fullName evidence="11">General transcription factor IIH polypeptide 3</fullName>
    </alternativeName>
</protein>
<dbReference type="InterPro" id="IPR004600">
    <property type="entry name" value="TFIIH_Tfb4/GTF2H3"/>
</dbReference>
<evidence type="ECO:0000256" key="3">
    <source>
        <dbReference type="ARBA" id="ARBA00022723"/>
    </source>
</evidence>
<evidence type="ECO:0000256" key="12">
    <source>
        <dbReference type="SAM" id="MobiDB-lite"/>
    </source>
</evidence>
<evidence type="ECO:0000256" key="1">
    <source>
        <dbReference type="ARBA" id="ARBA00004123"/>
    </source>
</evidence>
<dbReference type="GO" id="GO:0005675">
    <property type="term" value="C:transcription factor TFIIH holo complex"/>
    <property type="evidence" value="ECO:0007669"/>
    <property type="project" value="UniProtKB-UniRule"/>
</dbReference>
<evidence type="ECO:0000256" key="2">
    <source>
        <dbReference type="ARBA" id="ARBA00005273"/>
    </source>
</evidence>
<name>A0A8C6ZRI9_NOTPE</name>
<keyword evidence="10 11" id="KW-0539">Nucleus</keyword>
<feature type="compositionally biased region" description="Pro residues" evidence="12">
    <location>
        <begin position="99"/>
        <end position="110"/>
    </location>
</feature>
<evidence type="ECO:0000256" key="6">
    <source>
        <dbReference type="ARBA" id="ARBA00022833"/>
    </source>
</evidence>
<keyword evidence="6 11" id="KW-0862">Zinc</keyword>
<evidence type="ECO:0000256" key="10">
    <source>
        <dbReference type="ARBA" id="ARBA00023242"/>
    </source>
</evidence>
<dbReference type="GO" id="GO:0000439">
    <property type="term" value="C:transcription factor TFIIH core complex"/>
    <property type="evidence" value="ECO:0007669"/>
    <property type="project" value="UniProtKB-UniRule"/>
</dbReference>
<organism evidence="13 14">
    <name type="scientific">Nothoprocta perdicaria</name>
    <name type="common">Chilean tinamou</name>
    <name type="synonym">Crypturus perdicarius</name>
    <dbReference type="NCBI Taxonomy" id="30464"/>
    <lineage>
        <taxon>Eukaryota</taxon>
        <taxon>Metazoa</taxon>
        <taxon>Chordata</taxon>
        <taxon>Craniata</taxon>
        <taxon>Vertebrata</taxon>
        <taxon>Euteleostomi</taxon>
        <taxon>Archelosauria</taxon>
        <taxon>Archosauria</taxon>
        <taxon>Dinosauria</taxon>
        <taxon>Saurischia</taxon>
        <taxon>Theropoda</taxon>
        <taxon>Coelurosauria</taxon>
        <taxon>Aves</taxon>
        <taxon>Palaeognathae</taxon>
        <taxon>Tinamiformes</taxon>
        <taxon>Tinamidae</taxon>
        <taxon>Nothoprocta</taxon>
    </lineage>
</organism>
<sequence length="120" mass="12976">MLINVTGSSLSIAGGRSVATWATYSTVSDEGMDELSLLVIIVDTNPIWWGKRAQGEAEFTLSKCLDAAMVLGNSHLFMSRNNRLAVIASHTQERCCPPGSEPRPAAPSPPRAAEHRRNRA</sequence>
<dbReference type="AlphaFoldDB" id="A0A8C6ZRI9"/>
<evidence type="ECO:0000256" key="11">
    <source>
        <dbReference type="RuleBase" id="RU368090"/>
    </source>
</evidence>
<keyword evidence="14" id="KW-1185">Reference proteome</keyword>
<dbReference type="InterPro" id="IPR036465">
    <property type="entry name" value="vWFA_dom_sf"/>
</dbReference>
<evidence type="ECO:0000256" key="4">
    <source>
        <dbReference type="ARBA" id="ARBA00022763"/>
    </source>
</evidence>
<dbReference type="PANTHER" id="PTHR12831:SF0">
    <property type="entry name" value="GENERAL TRANSCRIPTION FACTOR IIH SUBUNIT 3"/>
    <property type="match status" value="1"/>
</dbReference>
<comment type="function">
    <text evidence="11">Component of the general transcription and DNA repair factor IIH (TFIIH) core complex, which is involved in general and transcription-coupled nucleotide excision repair (NER) of damaged DNA and, when complexed to CAK, in RNA transcription by RNA polymerase II. In NER, TFIIH acts by opening DNA around the lesion to allow the excision of the damaged oligonucleotide and its replacement by a new DNA fragment. In transcription, TFIIH has an essential role in transcription initiation. When the pre-initiation complex (PIC) has been established, TFIIH is required for promoter opening and promoter escape. Phosphorylation of the C-terminal tail (CTD) of the largest subunit of RNA polymerase II by the kinase module CAK controls the initiation of transcription.</text>
</comment>
<dbReference type="GO" id="GO:0006289">
    <property type="term" value="P:nucleotide-excision repair"/>
    <property type="evidence" value="ECO:0007669"/>
    <property type="project" value="UniProtKB-UniRule"/>
</dbReference>
<keyword evidence="7 11" id="KW-0805">Transcription regulation</keyword>
<keyword evidence="4 11" id="KW-0227">DNA damage</keyword>
<evidence type="ECO:0000256" key="9">
    <source>
        <dbReference type="ARBA" id="ARBA00023204"/>
    </source>
</evidence>
<dbReference type="Proteomes" id="UP000694420">
    <property type="component" value="Unplaced"/>
</dbReference>
<proteinExistence type="inferred from homology"/>
<dbReference type="Pfam" id="PF03850">
    <property type="entry name" value="Tfb4"/>
    <property type="match status" value="1"/>
</dbReference>
<dbReference type="GO" id="GO:0008270">
    <property type="term" value="F:zinc ion binding"/>
    <property type="evidence" value="ECO:0007669"/>
    <property type="project" value="UniProtKB-KW"/>
</dbReference>
<keyword evidence="9 11" id="KW-0234">DNA repair</keyword>
<evidence type="ECO:0000256" key="5">
    <source>
        <dbReference type="ARBA" id="ARBA00022771"/>
    </source>
</evidence>
<accession>A0A8C6ZRI9</accession>
<evidence type="ECO:0000313" key="13">
    <source>
        <dbReference type="Ensembl" id="ENSNPEP00000016136.1"/>
    </source>
</evidence>
<keyword evidence="8 11" id="KW-0804">Transcription</keyword>
<evidence type="ECO:0000256" key="7">
    <source>
        <dbReference type="ARBA" id="ARBA00023015"/>
    </source>
</evidence>
<dbReference type="Gene3D" id="3.40.50.410">
    <property type="entry name" value="von Willebrand factor, type A domain"/>
    <property type="match status" value="1"/>
</dbReference>